<dbReference type="EMBL" id="WVHS01000001">
    <property type="protein sequence ID" value="MXV13769.1"/>
    <property type="molecule type" value="Genomic_DNA"/>
</dbReference>
<proteinExistence type="inferred from homology"/>
<dbReference type="NCBIfam" id="TIGR04057">
    <property type="entry name" value="SusC_RagA_signa"/>
    <property type="match status" value="1"/>
</dbReference>
<dbReference type="Gene3D" id="2.170.130.10">
    <property type="entry name" value="TonB-dependent receptor, plug domain"/>
    <property type="match status" value="1"/>
</dbReference>
<evidence type="ECO:0000256" key="1">
    <source>
        <dbReference type="PROSITE-ProRule" id="PRU01360"/>
    </source>
</evidence>
<dbReference type="Proteomes" id="UP000451233">
    <property type="component" value="Unassembled WGS sequence"/>
</dbReference>
<dbReference type="PROSITE" id="PS52016">
    <property type="entry name" value="TONB_DEPENDENT_REC_3"/>
    <property type="match status" value="1"/>
</dbReference>
<dbReference type="Pfam" id="PF07715">
    <property type="entry name" value="Plug"/>
    <property type="match status" value="1"/>
</dbReference>
<protein>
    <submittedName>
        <fullName evidence="3">SusC/RagA family TonB-linked outer membrane protein</fullName>
    </submittedName>
</protein>
<dbReference type="InterPro" id="IPR023996">
    <property type="entry name" value="TonB-dep_OMP_SusC/RagA"/>
</dbReference>
<dbReference type="RefSeq" id="WP_160904799.1">
    <property type="nucleotide sequence ID" value="NZ_WVHS01000001.1"/>
</dbReference>
<evidence type="ECO:0000313" key="4">
    <source>
        <dbReference type="Proteomes" id="UP000451233"/>
    </source>
</evidence>
<accession>A0A7K1XSP5</accession>
<keyword evidence="1" id="KW-0812">Transmembrane</keyword>
<dbReference type="SUPFAM" id="SSF56935">
    <property type="entry name" value="Porins"/>
    <property type="match status" value="1"/>
</dbReference>
<dbReference type="FunFam" id="2.170.130.10:FF:000003">
    <property type="entry name" value="SusC/RagA family TonB-linked outer membrane protein"/>
    <property type="match status" value="1"/>
</dbReference>
<dbReference type="SUPFAM" id="SSF49464">
    <property type="entry name" value="Carboxypeptidase regulatory domain-like"/>
    <property type="match status" value="1"/>
</dbReference>
<comment type="subcellular location">
    <subcellularLocation>
        <location evidence="1">Cell outer membrane</location>
        <topology evidence="1">Multi-pass membrane protein</topology>
    </subcellularLocation>
</comment>
<keyword evidence="4" id="KW-1185">Reference proteome</keyword>
<dbReference type="InterPro" id="IPR008969">
    <property type="entry name" value="CarboxyPept-like_regulatory"/>
</dbReference>
<dbReference type="InterPro" id="IPR012910">
    <property type="entry name" value="Plug_dom"/>
</dbReference>
<sequence length="1120" mass="124135">MRVVLLVGMFVSFIFFPDLARAQVVTLSFNLQNVPLADVLDRIEAASGYRFFYNADQVRPDARVSLVTEKGTSLPGVLTALFSGTKVSWQIRDDHVIVLSLITGPPPSYHVTGKITGSDGLPVGGVTVRLKGGHDITMSHPDGKFTVDVLPGATLLFTCVGFLQVEWRVDAAQKNIVLPADSRFLSEVVVIGFGTQKTITKTGAISSIKQEDIISTPSASMQNMLTGKLTGFFSQQRSGMPGKDGAEFVVRGVSTFTGVTTPLVLVDDVAFSYELFSTIDPNEVEAVTVLKDASTTAIYGIKGANGVVLVTTKRGKGGPPKINFRTEYGIQVPTHTPRFLNAFQTAKLRNESIANDNLLSGTATPPEFSAADLELFRNGGDPYGHPDVDWYHTLFRKSAPMTSTRLDISGGTERLRYFISGGYLNQQGMLNELSVSPEINNEYYYNRYNFRANLDISASGSLLIKADASGSSGLRNNPYFDGASGAGEVAAFNELFRYDFLNPYTYAIRNPDGTFGWSPPFRPAPFSAKPNIVGRIGYGGYTRVQENTINLNLSATQKLDALLPGLLATVKISALNVSSAQRQLVRRNFPSWYYDQANDLYTPRDAAVSRVDPWQLIYNAGSPSRQFNFQVNTAFSRQYGKHNFGALALFNQTTVSRADANASNNYIPANFRGVTFRGTYDYDERYLLEFSGAYNGSSRFVGSRRLGFFPAMAIGWNIARESFFHDNFTFVDLFKIRGSLGLTGSDDPGTGNYYIYDQTYVRNGTYSFGESGKTYSGIAEGSIGNEEVTWQKERKADMGLDVSLFHGSLSATFEWFSNMRFNILTPRNTIAPYFGLSSIPPVNIGKVANRGMELEINLSKRTGKFGFEVQGIYSHARNQILEIDEPQAKYPWQQLTGNSVGMVQQWIFDGFYTQKEIDDPNVAKPAGLVGTGFLKYRDLNTDGKIDLDDRAYIGNSDLPADRLGLNLGFTYRKLSFRILLQADLNFDFQLSQDISSPWKANLQEFHLQRWTPETAGNARFPRLVSDFVGTYMTSADPSTFWVIPGDYLRVRSVEAGWQIPPALLRKVRLKQARLFANGYNLFSWSRSFSRYQVDPEVARGSVTGTYPQQRLFNTGIAIQL</sequence>
<dbReference type="NCBIfam" id="TIGR04056">
    <property type="entry name" value="OMP_RagA_SusC"/>
    <property type="match status" value="1"/>
</dbReference>
<keyword evidence="1" id="KW-0998">Cell outer membrane</keyword>
<reference evidence="3 4" key="1">
    <citation type="submission" date="2019-11" db="EMBL/GenBank/DDBJ databases">
        <title>Pedobacter sp. HMF7056 Genome sequencing and assembly.</title>
        <authorList>
            <person name="Kang H."/>
            <person name="Kim H."/>
            <person name="Joh K."/>
        </authorList>
    </citation>
    <scope>NUCLEOTIDE SEQUENCE [LARGE SCALE GENOMIC DNA]</scope>
    <source>
        <strain evidence="3 4">HMF7056</strain>
    </source>
</reference>
<dbReference type="InterPro" id="IPR023997">
    <property type="entry name" value="TonB-dep_OMP_SusC/RagA_CS"/>
</dbReference>
<gene>
    <name evidence="3" type="ORF">GS398_00505</name>
</gene>
<dbReference type="InterPro" id="IPR037066">
    <property type="entry name" value="Plug_dom_sf"/>
</dbReference>
<dbReference type="GO" id="GO:0009279">
    <property type="term" value="C:cell outer membrane"/>
    <property type="evidence" value="ECO:0007669"/>
    <property type="project" value="UniProtKB-SubCell"/>
</dbReference>
<evidence type="ECO:0000259" key="2">
    <source>
        <dbReference type="Pfam" id="PF07715"/>
    </source>
</evidence>
<keyword evidence="1" id="KW-1134">Transmembrane beta strand</keyword>
<name>A0A7K1XSP5_9SPHI</name>
<keyword evidence="1" id="KW-0472">Membrane</keyword>
<comment type="caution">
    <text evidence="3">The sequence shown here is derived from an EMBL/GenBank/DDBJ whole genome shotgun (WGS) entry which is preliminary data.</text>
</comment>
<dbReference type="InterPro" id="IPR039426">
    <property type="entry name" value="TonB-dep_rcpt-like"/>
</dbReference>
<evidence type="ECO:0000313" key="3">
    <source>
        <dbReference type="EMBL" id="MXV13769.1"/>
    </source>
</evidence>
<dbReference type="AlphaFoldDB" id="A0A7K1XSP5"/>
<comment type="similarity">
    <text evidence="1">Belongs to the TonB-dependent receptor family.</text>
</comment>
<organism evidence="3 4">
    <name type="scientific">Hufsiella ginkgonis</name>
    <dbReference type="NCBI Taxonomy" id="2695274"/>
    <lineage>
        <taxon>Bacteria</taxon>
        <taxon>Pseudomonadati</taxon>
        <taxon>Bacteroidota</taxon>
        <taxon>Sphingobacteriia</taxon>
        <taxon>Sphingobacteriales</taxon>
        <taxon>Sphingobacteriaceae</taxon>
        <taxon>Hufsiella</taxon>
    </lineage>
</organism>
<keyword evidence="1" id="KW-0813">Transport</keyword>
<feature type="domain" description="TonB-dependent receptor plug" evidence="2">
    <location>
        <begin position="201"/>
        <end position="307"/>
    </location>
</feature>